<dbReference type="SUPFAM" id="SSF48726">
    <property type="entry name" value="Immunoglobulin"/>
    <property type="match status" value="2"/>
</dbReference>
<protein>
    <submittedName>
        <fullName evidence="3">Hemicentin-1</fullName>
    </submittedName>
</protein>
<reference evidence="3 4" key="1">
    <citation type="submission" date="2021-06" db="EMBL/GenBank/DDBJ databases">
        <title>Caerostris extrusa draft genome.</title>
        <authorList>
            <person name="Kono N."/>
            <person name="Arakawa K."/>
        </authorList>
    </citation>
    <scope>NUCLEOTIDE SEQUENCE [LARGE SCALE GENOMIC DNA]</scope>
</reference>
<dbReference type="InterPro" id="IPR013098">
    <property type="entry name" value="Ig_I-set"/>
</dbReference>
<accession>A0AAV4QLS7</accession>
<evidence type="ECO:0000313" key="3">
    <source>
        <dbReference type="EMBL" id="GIY09041.1"/>
    </source>
</evidence>
<dbReference type="InterPro" id="IPR007110">
    <property type="entry name" value="Ig-like_dom"/>
</dbReference>
<dbReference type="AlphaFoldDB" id="A0AAV4QLS7"/>
<comment type="caution">
    <text evidence="3">The sequence shown here is derived from an EMBL/GenBank/DDBJ whole genome shotgun (WGS) entry which is preliminary data.</text>
</comment>
<dbReference type="GO" id="GO:0005886">
    <property type="term" value="C:plasma membrane"/>
    <property type="evidence" value="ECO:0007669"/>
    <property type="project" value="TreeGrafter"/>
</dbReference>
<dbReference type="PANTHER" id="PTHR10075">
    <property type="entry name" value="BASIGIN RELATED"/>
    <property type="match status" value="1"/>
</dbReference>
<dbReference type="PROSITE" id="PS50835">
    <property type="entry name" value="IG_LIKE"/>
    <property type="match status" value="2"/>
</dbReference>
<evidence type="ECO:0000313" key="4">
    <source>
        <dbReference type="Proteomes" id="UP001054945"/>
    </source>
</evidence>
<organism evidence="3 4">
    <name type="scientific">Caerostris extrusa</name>
    <name type="common">Bark spider</name>
    <name type="synonym">Caerostris bankana</name>
    <dbReference type="NCBI Taxonomy" id="172846"/>
    <lineage>
        <taxon>Eukaryota</taxon>
        <taxon>Metazoa</taxon>
        <taxon>Ecdysozoa</taxon>
        <taxon>Arthropoda</taxon>
        <taxon>Chelicerata</taxon>
        <taxon>Arachnida</taxon>
        <taxon>Araneae</taxon>
        <taxon>Araneomorphae</taxon>
        <taxon>Entelegynae</taxon>
        <taxon>Araneoidea</taxon>
        <taxon>Araneidae</taxon>
        <taxon>Caerostris</taxon>
    </lineage>
</organism>
<dbReference type="InterPro" id="IPR036179">
    <property type="entry name" value="Ig-like_dom_sf"/>
</dbReference>
<gene>
    <name evidence="3" type="primary">Dscam2_105</name>
    <name evidence="3" type="ORF">CEXT_337761</name>
</gene>
<proteinExistence type="predicted"/>
<dbReference type="CDD" id="cd00096">
    <property type="entry name" value="Ig"/>
    <property type="match status" value="1"/>
</dbReference>
<dbReference type="GO" id="GO:0098632">
    <property type="term" value="F:cell-cell adhesion mediator activity"/>
    <property type="evidence" value="ECO:0007669"/>
    <property type="project" value="TreeGrafter"/>
</dbReference>
<dbReference type="InterPro" id="IPR013783">
    <property type="entry name" value="Ig-like_fold"/>
</dbReference>
<feature type="domain" description="Ig-like" evidence="2">
    <location>
        <begin position="1"/>
        <end position="77"/>
    </location>
</feature>
<dbReference type="PANTHER" id="PTHR10075:SF101">
    <property type="entry name" value="ZWEI IG DOMAIN PROTEIN ZIG-3"/>
    <property type="match status" value="1"/>
</dbReference>
<evidence type="ECO:0000259" key="2">
    <source>
        <dbReference type="PROSITE" id="PS50835"/>
    </source>
</evidence>
<dbReference type="GO" id="GO:0007156">
    <property type="term" value="P:homophilic cell adhesion via plasma membrane adhesion molecules"/>
    <property type="evidence" value="ECO:0007669"/>
    <property type="project" value="TreeGrafter"/>
</dbReference>
<dbReference type="GO" id="GO:0070593">
    <property type="term" value="P:dendrite self-avoidance"/>
    <property type="evidence" value="ECO:0007669"/>
    <property type="project" value="TreeGrafter"/>
</dbReference>
<dbReference type="GO" id="GO:0007411">
    <property type="term" value="P:axon guidance"/>
    <property type="evidence" value="ECO:0007669"/>
    <property type="project" value="TreeGrafter"/>
</dbReference>
<dbReference type="GO" id="GO:0030424">
    <property type="term" value="C:axon"/>
    <property type="evidence" value="ECO:0007669"/>
    <property type="project" value="TreeGrafter"/>
</dbReference>
<dbReference type="Pfam" id="PF07679">
    <property type="entry name" value="I-set"/>
    <property type="match status" value="1"/>
</dbReference>
<keyword evidence="1" id="KW-0393">Immunoglobulin domain</keyword>
<name>A0AAV4QLS7_CAEEX</name>
<keyword evidence="4" id="KW-1185">Reference proteome</keyword>
<evidence type="ECO:0000256" key="1">
    <source>
        <dbReference type="ARBA" id="ARBA00023319"/>
    </source>
</evidence>
<sequence length="179" mass="19535">MVSVTCLAATKIAPVSYSWNKDGKSLDEPTNNIRFSNTNELSVIIIDPVSVENSGNYTCTATNFAGTDSYMASLKVKAHPRWIAQPTDIVATLGSSIISRCHASGSPNPMIKWTKISDLLLVSADLSQSTKRNVLENPGSGHRQILAEISFPVKNRFSEHKSVFPGISRRLIGNSFLIR</sequence>
<dbReference type="EMBL" id="BPLR01006326">
    <property type="protein sequence ID" value="GIY09041.1"/>
    <property type="molecule type" value="Genomic_DNA"/>
</dbReference>
<feature type="domain" description="Ig-like" evidence="2">
    <location>
        <begin position="80"/>
        <end position="115"/>
    </location>
</feature>
<dbReference type="Gene3D" id="2.60.40.10">
    <property type="entry name" value="Immunoglobulins"/>
    <property type="match status" value="2"/>
</dbReference>
<dbReference type="Proteomes" id="UP001054945">
    <property type="component" value="Unassembled WGS sequence"/>
</dbReference>